<reference evidence="2 3" key="1">
    <citation type="submission" date="2019-05" db="EMBL/GenBank/DDBJ databases">
        <title>Draft Genome of Bradyrhizobium elkanii strain SEMIA 938, Used in Commercial Inoculants for Lupinus spp. in Brazil.</title>
        <authorList>
            <person name="Hungria M."/>
            <person name="Delamuta J.R.M."/>
            <person name="Ribeiro R.A."/>
            <person name="Nogueira M.A."/>
        </authorList>
    </citation>
    <scope>NUCLEOTIDE SEQUENCE [LARGE SCALE GENOMIC DNA]</scope>
    <source>
        <strain evidence="2 3">Semia 938</strain>
    </source>
</reference>
<sequence length="66" mass="7915">MKRRRRFKQTVPLEVRLARQARNDRDHARKLPPGRERDELLRRARRAESASCMAEWLTSTNRKTGK</sequence>
<evidence type="ECO:0000256" key="1">
    <source>
        <dbReference type="SAM" id="MobiDB-lite"/>
    </source>
</evidence>
<gene>
    <name evidence="2" type="ORF">FDV58_33560</name>
</gene>
<evidence type="ECO:0000313" key="3">
    <source>
        <dbReference type="Proteomes" id="UP000305095"/>
    </source>
</evidence>
<comment type="caution">
    <text evidence="2">The sequence shown here is derived from an EMBL/GenBank/DDBJ whole genome shotgun (WGS) entry which is preliminary data.</text>
</comment>
<proteinExistence type="predicted"/>
<feature type="region of interest" description="Disordered" evidence="1">
    <location>
        <begin position="21"/>
        <end position="44"/>
    </location>
</feature>
<accession>A0A4U6RJF6</accession>
<name>A0A4U6RJF6_BRAEL</name>
<protein>
    <submittedName>
        <fullName evidence="2">Uncharacterized protein</fullName>
    </submittedName>
</protein>
<dbReference type="Proteomes" id="UP000305095">
    <property type="component" value="Unassembled WGS sequence"/>
</dbReference>
<dbReference type="AlphaFoldDB" id="A0A4U6RJF6"/>
<evidence type="ECO:0000313" key="2">
    <source>
        <dbReference type="EMBL" id="TKV74200.1"/>
    </source>
</evidence>
<dbReference type="EMBL" id="SZZP01000027">
    <property type="protein sequence ID" value="TKV74200.1"/>
    <property type="molecule type" value="Genomic_DNA"/>
</dbReference>
<organism evidence="2 3">
    <name type="scientific">Bradyrhizobium elkanii</name>
    <dbReference type="NCBI Taxonomy" id="29448"/>
    <lineage>
        <taxon>Bacteria</taxon>
        <taxon>Pseudomonadati</taxon>
        <taxon>Pseudomonadota</taxon>
        <taxon>Alphaproteobacteria</taxon>
        <taxon>Hyphomicrobiales</taxon>
        <taxon>Nitrobacteraceae</taxon>
        <taxon>Bradyrhizobium</taxon>
    </lineage>
</organism>